<gene>
    <name evidence="1" type="ORF">TraAM80_10227</name>
</gene>
<dbReference type="AlphaFoldDB" id="A0A422MQE8"/>
<dbReference type="GeneID" id="40334160"/>
<name>A0A422MQE8_TRYRA</name>
<organism evidence="1 2">
    <name type="scientific">Trypanosoma rangeli</name>
    <dbReference type="NCBI Taxonomy" id="5698"/>
    <lineage>
        <taxon>Eukaryota</taxon>
        <taxon>Discoba</taxon>
        <taxon>Euglenozoa</taxon>
        <taxon>Kinetoplastea</taxon>
        <taxon>Metakinetoplastina</taxon>
        <taxon>Trypanosomatida</taxon>
        <taxon>Trypanosomatidae</taxon>
        <taxon>Trypanosoma</taxon>
        <taxon>Herpetosoma</taxon>
    </lineage>
</organism>
<dbReference type="EMBL" id="MKGL01000863">
    <property type="protein sequence ID" value="RNE95423.1"/>
    <property type="molecule type" value="Genomic_DNA"/>
</dbReference>
<proteinExistence type="predicted"/>
<accession>A0A422MQE8</accession>
<protein>
    <submittedName>
        <fullName evidence="1">Uncharacterized protein</fullName>
    </submittedName>
</protein>
<evidence type="ECO:0000313" key="2">
    <source>
        <dbReference type="Proteomes" id="UP000283634"/>
    </source>
</evidence>
<comment type="caution">
    <text evidence="1">The sequence shown here is derived from an EMBL/GenBank/DDBJ whole genome shotgun (WGS) entry which is preliminary data.</text>
</comment>
<reference evidence="1 2" key="1">
    <citation type="journal article" date="2018" name="BMC Genomics">
        <title>Genomic comparison of Trypanosoma conorhini and Trypanosoma rangeli to Trypanosoma cruzi strains of high and low virulence.</title>
        <authorList>
            <person name="Bradwell K.R."/>
            <person name="Koparde V.N."/>
            <person name="Matveyev A.V."/>
            <person name="Serrano M.G."/>
            <person name="Alves J.M."/>
            <person name="Parikh H."/>
            <person name="Huang B."/>
            <person name="Lee V."/>
            <person name="Espinosa-Alvarez O."/>
            <person name="Ortiz P.A."/>
            <person name="Costa-Martins A.G."/>
            <person name="Teixeira M.M."/>
            <person name="Buck G.A."/>
        </authorList>
    </citation>
    <scope>NUCLEOTIDE SEQUENCE [LARGE SCALE GENOMIC DNA]</scope>
    <source>
        <strain evidence="1 2">AM80</strain>
    </source>
</reference>
<keyword evidence="2" id="KW-1185">Reference proteome</keyword>
<dbReference type="Proteomes" id="UP000283634">
    <property type="component" value="Unassembled WGS sequence"/>
</dbReference>
<dbReference type="OrthoDB" id="276603at2759"/>
<dbReference type="RefSeq" id="XP_029233263.1">
    <property type="nucleotide sequence ID" value="XM_029386865.1"/>
</dbReference>
<sequence length="118" mass="13119">MDQDQTQRPRSQQEAFNDFQPRRKCALCCGVRCASHGWGSGVCHHVSMQSCRDERTCVRRTRNGRIFGSTFLLAPPNGAGVFHSPKHPVGGTMEQEQIKHFGTSTGSLPALTFFSRPL</sequence>
<evidence type="ECO:0000313" key="1">
    <source>
        <dbReference type="EMBL" id="RNE95423.1"/>
    </source>
</evidence>